<comment type="caution">
    <text evidence="1">The sequence shown here is derived from an EMBL/GenBank/DDBJ whole genome shotgun (WGS) entry which is preliminary data.</text>
</comment>
<proteinExistence type="predicted"/>
<sequence length="34" mass="3998">EDDGVNVVRALTRHLNNQYLKMLGYHPFYGYKGK</sequence>
<evidence type="ECO:0000313" key="1">
    <source>
        <dbReference type="EMBL" id="EFA29250.1"/>
    </source>
</evidence>
<name>A0A7G2K0V6_HAEIF</name>
<protein>
    <submittedName>
        <fullName evidence="1">Uncharacterized protein</fullName>
    </submittedName>
</protein>
<organism evidence="1">
    <name type="scientific">Haemophilus influenzae HK1212</name>
    <dbReference type="NCBI Taxonomy" id="456482"/>
    <lineage>
        <taxon>Bacteria</taxon>
        <taxon>Pseudomonadati</taxon>
        <taxon>Pseudomonadota</taxon>
        <taxon>Gammaproteobacteria</taxon>
        <taxon>Pasteurellales</taxon>
        <taxon>Pasteurellaceae</taxon>
        <taxon>Haemophilus</taxon>
    </lineage>
</organism>
<dbReference type="AlphaFoldDB" id="A0A7G2K0V6"/>
<accession>A0A7G2K0V6</accession>
<feature type="non-terminal residue" evidence="1">
    <location>
        <position position="1"/>
    </location>
</feature>
<gene>
    <name evidence="1" type="ORF">HAINFHK1212_0834</name>
</gene>
<reference evidence="1" key="1">
    <citation type="journal article" date="2010" name="Genomics">
        <title>Tracing phylogenomic events leading to diversity of Haemophilus influenzae and the emergence of Brazilian Purpuric Fever (BPF)-associated clones.</title>
        <authorList>
            <person name="Papazisi L."/>
            <person name="Ratnayake S."/>
            <person name="Remortel B.G."/>
            <person name="Bock G.R."/>
            <person name="Liang W."/>
            <person name="Saeed A.I."/>
            <person name="Liu J."/>
            <person name="Fleischmann R.D."/>
            <person name="Kilian M."/>
            <person name="Peterson S.N."/>
        </authorList>
    </citation>
    <scope>NUCLEOTIDE SEQUENCE [LARGE SCALE GENOMIC DNA]</scope>
    <source>
        <strain evidence="1">HK1212</strain>
    </source>
</reference>
<dbReference type="EMBL" id="ABFC01000240">
    <property type="protein sequence ID" value="EFA29250.1"/>
    <property type="molecule type" value="Genomic_DNA"/>
</dbReference>